<gene>
    <name evidence="1" type="ORF">S01H4_59790</name>
</gene>
<accession>X1DSL9</accession>
<reference evidence="1" key="1">
    <citation type="journal article" date="2014" name="Front. Microbiol.">
        <title>High frequency of phylogenetically diverse reductive dehalogenase-homologous genes in deep subseafloor sedimentary metagenomes.</title>
        <authorList>
            <person name="Kawai M."/>
            <person name="Futagami T."/>
            <person name="Toyoda A."/>
            <person name="Takaki Y."/>
            <person name="Nishi S."/>
            <person name="Hori S."/>
            <person name="Arai W."/>
            <person name="Tsubouchi T."/>
            <person name="Morono Y."/>
            <person name="Uchiyama I."/>
            <person name="Ito T."/>
            <person name="Fujiyama A."/>
            <person name="Inagaki F."/>
            <person name="Takami H."/>
        </authorList>
    </citation>
    <scope>NUCLEOTIDE SEQUENCE</scope>
    <source>
        <strain evidence="1">Expedition CK06-06</strain>
    </source>
</reference>
<protein>
    <submittedName>
        <fullName evidence="1">Uncharacterized protein</fullName>
    </submittedName>
</protein>
<evidence type="ECO:0000313" key="1">
    <source>
        <dbReference type="EMBL" id="GAH11255.1"/>
    </source>
</evidence>
<comment type="caution">
    <text evidence="1">The sequence shown here is derived from an EMBL/GenBank/DDBJ whole genome shotgun (WGS) entry which is preliminary data.</text>
</comment>
<name>X1DSL9_9ZZZZ</name>
<sequence>GKQGYFTVTAWTSATIVTANIISEIPGAANQYHSEWSREAFDDSNGPAHVTYHESRKVYATTNDSPQKVWLSRTFIYNDFGDSVDEGEDDDDIATDESGFDLELSTDQANEIKWLSSGESLATGTFGGEFTSVSPSGSSLTRKNKNSKRQSGWGSEFIKVMKMGNYVYYVQRGARRLRELFYFFDNDNYKSTDMTAL</sequence>
<feature type="non-terminal residue" evidence="1">
    <location>
        <position position="1"/>
    </location>
</feature>
<dbReference type="AlphaFoldDB" id="X1DSL9"/>
<proteinExistence type="predicted"/>
<organism evidence="1">
    <name type="scientific">marine sediment metagenome</name>
    <dbReference type="NCBI Taxonomy" id="412755"/>
    <lineage>
        <taxon>unclassified sequences</taxon>
        <taxon>metagenomes</taxon>
        <taxon>ecological metagenomes</taxon>
    </lineage>
</organism>
<feature type="non-terminal residue" evidence="1">
    <location>
        <position position="197"/>
    </location>
</feature>
<dbReference type="EMBL" id="BART01035130">
    <property type="protein sequence ID" value="GAH11255.1"/>
    <property type="molecule type" value="Genomic_DNA"/>
</dbReference>